<gene>
    <name evidence="3" type="ORF">CANTADRAFT_61473</name>
</gene>
<keyword evidence="2" id="KW-0732">Signal</keyword>
<dbReference type="PANTHER" id="PTHR12959:SF11">
    <property type="entry name" value="GPI TRANSAMIDASE COMPONENT PIG-T"/>
    <property type="match status" value="1"/>
</dbReference>
<dbReference type="AlphaFoldDB" id="A0A1E4SM94"/>
<evidence type="ECO:0000313" key="4">
    <source>
        <dbReference type="Proteomes" id="UP000094285"/>
    </source>
</evidence>
<proteinExistence type="predicted"/>
<dbReference type="RefSeq" id="XP_020065752.1">
    <property type="nucleotide sequence ID" value="XM_020210834.1"/>
</dbReference>
<dbReference type="GO" id="GO:0042765">
    <property type="term" value="C:GPI-anchor transamidase complex"/>
    <property type="evidence" value="ECO:0007669"/>
    <property type="project" value="EnsemblFungi"/>
</dbReference>
<protein>
    <submittedName>
        <fullName evidence="3">Gpi16 subunit, GPI transamidase component</fullName>
    </submittedName>
</protein>
<evidence type="ECO:0000256" key="2">
    <source>
        <dbReference type="SAM" id="SignalP"/>
    </source>
</evidence>
<feature type="chain" id="PRO_5009162834" evidence="2">
    <location>
        <begin position="17"/>
        <end position="603"/>
    </location>
</feature>
<name>A0A1E4SM94_9ASCO</name>
<dbReference type="GO" id="GO:0016255">
    <property type="term" value="P:attachment of GPI anchor to protein"/>
    <property type="evidence" value="ECO:0007669"/>
    <property type="project" value="EnsemblFungi"/>
</dbReference>
<dbReference type="OrthoDB" id="331263at2759"/>
<keyword evidence="1" id="KW-0812">Transmembrane</keyword>
<feature type="signal peptide" evidence="2">
    <location>
        <begin position="1"/>
        <end position="16"/>
    </location>
</feature>
<keyword evidence="1" id="KW-0472">Membrane</keyword>
<reference evidence="4" key="1">
    <citation type="submission" date="2016-05" db="EMBL/GenBank/DDBJ databases">
        <title>Comparative genomics of biotechnologically important yeasts.</title>
        <authorList>
            <consortium name="DOE Joint Genome Institute"/>
            <person name="Riley R."/>
            <person name="Haridas S."/>
            <person name="Wolfe K.H."/>
            <person name="Lopes M.R."/>
            <person name="Hittinger C.T."/>
            <person name="Goker M."/>
            <person name="Salamov A."/>
            <person name="Wisecaver J."/>
            <person name="Long T.M."/>
            <person name="Aerts A.L."/>
            <person name="Barry K."/>
            <person name="Choi C."/>
            <person name="Clum A."/>
            <person name="Coughlan A.Y."/>
            <person name="Deshpande S."/>
            <person name="Douglass A.P."/>
            <person name="Hanson S.J."/>
            <person name="Klenk H.-P."/>
            <person name="Labutti K."/>
            <person name="Lapidus A."/>
            <person name="Lindquist E."/>
            <person name="Lipzen A."/>
            <person name="Meier-Kolthoff J.P."/>
            <person name="Ohm R.A."/>
            <person name="Otillar R.P."/>
            <person name="Pangilinan J."/>
            <person name="Peng Y."/>
            <person name="Rokas A."/>
            <person name="Rosa C.A."/>
            <person name="Scheuner C."/>
            <person name="Sibirny A.A."/>
            <person name="Slot J.C."/>
            <person name="Stielow J.B."/>
            <person name="Sun H."/>
            <person name="Kurtzman C.P."/>
            <person name="Blackwell M."/>
            <person name="Grigoriev I.V."/>
            <person name="Jeffries T.W."/>
        </authorList>
    </citation>
    <scope>NUCLEOTIDE SEQUENCE [LARGE SCALE GENOMIC DNA]</scope>
    <source>
        <strain evidence="4">NRRL Y-17324</strain>
    </source>
</reference>
<keyword evidence="4" id="KW-1185">Reference proteome</keyword>
<organism evidence="3 4">
    <name type="scientific">Suhomyces tanzawaensis NRRL Y-17324</name>
    <dbReference type="NCBI Taxonomy" id="984487"/>
    <lineage>
        <taxon>Eukaryota</taxon>
        <taxon>Fungi</taxon>
        <taxon>Dikarya</taxon>
        <taxon>Ascomycota</taxon>
        <taxon>Saccharomycotina</taxon>
        <taxon>Pichiomycetes</taxon>
        <taxon>Debaryomycetaceae</taxon>
        <taxon>Suhomyces</taxon>
    </lineage>
</organism>
<feature type="transmembrane region" description="Helical" evidence="1">
    <location>
        <begin position="541"/>
        <end position="564"/>
    </location>
</feature>
<dbReference type="Proteomes" id="UP000094285">
    <property type="component" value="Unassembled WGS sequence"/>
</dbReference>
<keyword evidence="1" id="KW-1133">Transmembrane helix</keyword>
<evidence type="ECO:0000313" key="3">
    <source>
        <dbReference type="EMBL" id="ODV80630.1"/>
    </source>
</evidence>
<dbReference type="Pfam" id="PF04113">
    <property type="entry name" value="Gpi16"/>
    <property type="match status" value="1"/>
</dbReference>
<dbReference type="InterPro" id="IPR007245">
    <property type="entry name" value="PIG-T"/>
</dbReference>
<evidence type="ECO:0000256" key="1">
    <source>
        <dbReference type="SAM" id="Phobius"/>
    </source>
</evidence>
<accession>A0A1E4SM94</accession>
<dbReference type="GeneID" id="30984970"/>
<sequence>MISWLKLLFLVAVVAASERYYNETLSLKPLPNNNLLASFQFHIESQPIDLEYYDDHNKTGTAKHYSYFPRSLGPILEATNTRELHLRFTQGWWDSGSWGLLPQQGLQSGGTGVEMWAVVEAPDSHTAKQNWFKLSKTLSGFFCASLNFIDDSITAFPRYAASHPKGVVLNPSNHVYLIRASLPSEPICTENLTPFLKLLPTRGKAGISSLLDGHKVFDSLWHGMSIDITTECVSAQCHYQMEQSVNAIVDITRSIRKKQEGGLPKPTPGDKLRCDDSKTFNIWQCFPLDEPTNVTWSLDTIYGRKLKGPAFIDDPESTAIKIDIDSNHWDVDMKLDKDDALLSWRVSGYEKDQITEYIKEEGDHDIEFITDDSTFTAPVEQPPLYASRSLTGYSLDKGGFRTVLTNPSESESVEFIYFETLPWFMRLYLNTLTMKVQNSTGTYEVEDESVYVKNRYFQPAIDRKRPSHLEFVMTIPPQLTLFFTYQFDKSLLLYHEYPPDANHGFAVEPAIITVLDKSNHGVYEVRTTSVLLTLPTPDFSMPYNVIILTCTVMSLAFGCIFNLLTKKVITENELEKLSEQSKLAKIVSGLRAKVQRLKSLVRR</sequence>
<dbReference type="STRING" id="984487.A0A1E4SM94"/>
<dbReference type="PANTHER" id="PTHR12959">
    <property type="entry name" value="GPI TRANSAMIDASE COMPONENT PIG-T-RELATED"/>
    <property type="match status" value="1"/>
</dbReference>
<dbReference type="EMBL" id="KV453910">
    <property type="protein sequence ID" value="ODV80630.1"/>
    <property type="molecule type" value="Genomic_DNA"/>
</dbReference>